<dbReference type="InterPro" id="IPR003489">
    <property type="entry name" value="RHF/RaiA"/>
</dbReference>
<evidence type="ECO:0000256" key="1">
    <source>
        <dbReference type="SAM" id="MobiDB-lite"/>
    </source>
</evidence>
<proteinExistence type="predicted"/>
<reference evidence="2 3" key="1">
    <citation type="journal article" date="2015" name="Nature">
        <title>rRNA introns, odd ribosomes, and small enigmatic genomes across a large radiation of phyla.</title>
        <authorList>
            <person name="Brown C.T."/>
            <person name="Hug L.A."/>
            <person name="Thomas B.C."/>
            <person name="Sharon I."/>
            <person name="Castelle C.J."/>
            <person name="Singh A."/>
            <person name="Wilkins M.J."/>
            <person name="Williams K.H."/>
            <person name="Banfield J.F."/>
        </authorList>
    </citation>
    <scope>NUCLEOTIDE SEQUENCE [LARGE SCALE GENOMIC DNA]</scope>
</reference>
<dbReference type="CDD" id="cd00552">
    <property type="entry name" value="RaiA"/>
    <property type="match status" value="1"/>
</dbReference>
<dbReference type="SUPFAM" id="SSF69754">
    <property type="entry name" value="Ribosome binding protein Y (YfiA homologue)"/>
    <property type="match status" value="1"/>
</dbReference>
<dbReference type="InterPro" id="IPR036567">
    <property type="entry name" value="RHF-like"/>
</dbReference>
<protein>
    <recommendedName>
        <fullName evidence="4">Ribosomal subunit interface protein</fullName>
    </recommendedName>
</protein>
<evidence type="ECO:0000313" key="2">
    <source>
        <dbReference type="EMBL" id="KKR51172.1"/>
    </source>
</evidence>
<dbReference type="NCBIfam" id="TIGR00741">
    <property type="entry name" value="yfiA"/>
    <property type="match status" value="1"/>
</dbReference>
<organism evidence="2 3">
    <name type="scientific">Candidatus Curtissbacteria bacterium GW2011_GWA1_40_16</name>
    <dbReference type="NCBI Taxonomy" id="1618405"/>
    <lineage>
        <taxon>Bacteria</taxon>
        <taxon>Candidatus Curtissiibacteriota</taxon>
    </lineage>
</organism>
<feature type="compositionally biased region" description="Basic and acidic residues" evidence="1">
    <location>
        <begin position="126"/>
        <end position="140"/>
    </location>
</feature>
<dbReference type="EMBL" id="LBYI01000002">
    <property type="protein sequence ID" value="KKR51172.1"/>
    <property type="molecule type" value="Genomic_DNA"/>
</dbReference>
<accession>A0A0G0ULT2</accession>
<dbReference type="Pfam" id="PF02482">
    <property type="entry name" value="Ribosomal_S30AE"/>
    <property type="match status" value="1"/>
</dbReference>
<feature type="region of interest" description="Disordered" evidence="1">
    <location>
        <begin position="118"/>
        <end position="140"/>
    </location>
</feature>
<dbReference type="Proteomes" id="UP000034531">
    <property type="component" value="Unassembled WGS sequence"/>
</dbReference>
<dbReference type="AlphaFoldDB" id="A0A0G0ULT2"/>
<gene>
    <name evidence="2" type="ORF">UT84_C0002G0033</name>
</gene>
<evidence type="ECO:0008006" key="4">
    <source>
        <dbReference type="Google" id="ProtNLM"/>
    </source>
</evidence>
<comment type="caution">
    <text evidence="2">The sequence shown here is derived from an EMBL/GenBank/DDBJ whole genome shotgun (WGS) entry which is preliminary data.</text>
</comment>
<dbReference type="Gene3D" id="3.30.160.100">
    <property type="entry name" value="Ribosome hibernation promotion factor-like"/>
    <property type="match status" value="1"/>
</dbReference>
<name>A0A0G0ULT2_9BACT</name>
<evidence type="ECO:0000313" key="3">
    <source>
        <dbReference type="Proteomes" id="UP000034531"/>
    </source>
</evidence>
<sequence>MLASCASNVNLLQLGPCPEYNKAEVIVKVSGLHLKKSPKTKEYALKRADKLLKFHPAIEKIHIRLISEKSHRGQENDFYCEITIATPRHTLEVRDIERNFEKAIDKAVERMKRTLTKHKEKRLTRKHQEGVKTKKELRTL</sequence>